<evidence type="ECO:0000256" key="1">
    <source>
        <dbReference type="SAM" id="Phobius"/>
    </source>
</evidence>
<dbReference type="Pfam" id="PF06898">
    <property type="entry name" value="YqfD"/>
    <property type="match status" value="1"/>
</dbReference>
<dbReference type="PIRSF" id="PIRSF029895">
    <property type="entry name" value="SpoIV"/>
    <property type="match status" value="1"/>
</dbReference>
<dbReference type="RefSeq" id="WP_114369999.1">
    <property type="nucleotide sequence ID" value="NZ_CP031092.1"/>
</dbReference>
<evidence type="ECO:0000313" key="2">
    <source>
        <dbReference type="EMBL" id="AXF54690.1"/>
    </source>
</evidence>
<keyword evidence="1" id="KW-0472">Membrane</keyword>
<organism evidence="2 3">
    <name type="scientific">Salicibibacter kimchii</name>
    <dbReference type="NCBI Taxonomy" id="2099786"/>
    <lineage>
        <taxon>Bacteria</taxon>
        <taxon>Bacillati</taxon>
        <taxon>Bacillota</taxon>
        <taxon>Bacilli</taxon>
        <taxon>Bacillales</taxon>
        <taxon>Bacillaceae</taxon>
        <taxon>Salicibibacter</taxon>
    </lineage>
</organism>
<sequence length="400" mass="45747">MFKKNPDWLGLVEMKVEGEELETFINRCVKNNVSLTEIRRTSNGKKLQATIRIADVKRLRNVATMMNVSVRFGKRRGLYLLTRQGRRRFGFIIGMLAFCALLVLLSQMVWRVDIEGASPGIEHEIETWAADIGLQPGKPQWELPPEAEIQQRVSEEVSGATWIGVEREGTIYQFHVVEQHLAEEEGEVAPRNLVATKNGVIRDIYVEHGQAEVDPNTYVEEGDVLISGLIGREESEEEDMEEIAAIGEVRAETWYHGTIELPLEIRAEVFTGERTRSLDLQLFGNEWTFWGRDADHLFERHHETTDQLRIPLYFTDIPLPVGRTSYEEKTTVTRTYEEADLTEIARQLGERQLLRNLDSDAKILSENILQEQRDSGTVKLSILYEVEEGIAREAPIKQGD</sequence>
<dbReference type="InterPro" id="IPR010690">
    <property type="entry name" value="YqfD"/>
</dbReference>
<reference evidence="2 3" key="1">
    <citation type="journal article" date="2018" name="J. Microbiol.">
        <title>Salicibibacter kimchii gen. nov., sp. nov., a moderately halophilic and alkalitolerant bacterium in the family Bacillaceae, isolated from kimchi.</title>
        <authorList>
            <person name="Jang J.Y."/>
            <person name="Oh Y.J."/>
            <person name="Lim S.K."/>
            <person name="Park H.K."/>
            <person name="Lee C."/>
            <person name="Kim J.Y."/>
            <person name="Lee M.A."/>
            <person name="Choi H.J."/>
        </authorList>
    </citation>
    <scope>NUCLEOTIDE SEQUENCE [LARGE SCALE GENOMIC DNA]</scope>
    <source>
        <strain evidence="2 3">NKC1-1</strain>
    </source>
</reference>
<keyword evidence="1" id="KW-0812">Transmembrane</keyword>
<protein>
    <submittedName>
        <fullName evidence="2">Sporulation protein YqfD</fullName>
    </submittedName>
</protein>
<proteinExistence type="predicted"/>
<dbReference type="NCBIfam" id="TIGR02876">
    <property type="entry name" value="spore_yqfD"/>
    <property type="match status" value="1"/>
</dbReference>
<dbReference type="EMBL" id="CP031092">
    <property type="protein sequence ID" value="AXF54690.1"/>
    <property type="molecule type" value="Genomic_DNA"/>
</dbReference>
<dbReference type="OrthoDB" id="1640349at2"/>
<name>A0A345BUQ9_9BACI</name>
<dbReference type="Proteomes" id="UP000252100">
    <property type="component" value="Chromosome"/>
</dbReference>
<gene>
    <name evidence="2" type="primary">yqfD</name>
    <name evidence="2" type="ORF">DT065_00745</name>
</gene>
<feature type="transmembrane region" description="Helical" evidence="1">
    <location>
        <begin position="89"/>
        <end position="110"/>
    </location>
</feature>
<dbReference type="AlphaFoldDB" id="A0A345BUQ9"/>
<accession>A0A345BUQ9</accession>
<keyword evidence="1" id="KW-1133">Transmembrane helix</keyword>
<evidence type="ECO:0000313" key="3">
    <source>
        <dbReference type="Proteomes" id="UP000252100"/>
    </source>
</evidence>
<keyword evidence="3" id="KW-1185">Reference proteome</keyword>
<dbReference type="KEGG" id="rue:DT065_00745"/>